<dbReference type="AlphaFoldDB" id="A0A8A1M5H3"/>
<name>A0A8A1M5H3_AJECA</name>
<evidence type="ECO:0000313" key="3">
    <source>
        <dbReference type="Proteomes" id="UP000663671"/>
    </source>
</evidence>
<feature type="compositionally biased region" description="Low complexity" evidence="1">
    <location>
        <begin position="441"/>
        <end position="453"/>
    </location>
</feature>
<feature type="region of interest" description="Disordered" evidence="1">
    <location>
        <begin position="403"/>
        <end position="475"/>
    </location>
</feature>
<dbReference type="InterPro" id="IPR009057">
    <property type="entry name" value="Homeodomain-like_sf"/>
</dbReference>
<dbReference type="GO" id="GO:0006361">
    <property type="term" value="P:transcription initiation at RNA polymerase I promoter"/>
    <property type="evidence" value="ECO:0007669"/>
    <property type="project" value="TreeGrafter"/>
</dbReference>
<evidence type="ECO:0000256" key="1">
    <source>
        <dbReference type="SAM" id="MobiDB-lite"/>
    </source>
</evidence>
<dbReference type="VEuPathDB" id="FungiDB:I7I51_03413"/>
<feature type="compositionally biased region" description="Polar residues" evidence="1">
    <location>
        <begin position="412"/>
        <end position="429"/>
    </location>
</feature>
<evidence type="ECO:0000313" key="2">
    <source>
        <dbReference type="EMBL" id="QSS61241.1"/>
    </source>
</evidence>
<dbReference type="CDD" id="cd00167">
    <property type="entry name" value="SANT"/>
    <property type="match status" value="1"/>
</dbReference>
<proteinExistence type="predicted"/>
<feature type="region of interest" description="Disordered" evidence="1">
    <location>
        <begin position="1"/>
        <end position="73"/>
    </location>
</feature>
<dbReference type="SUPFAM" id="SSF46689">
    <property type="entry name" value="Homeodomain-like"/>
    <property type="match status" value="1"/>
</dbReference>
<feature type="region of interest" description="Disordered" evidence="1">
    <location>
        <begin position="492"/>
        <end position="521"/>
    </location>
</feature>
<gene>
    <name evidence="2" type="ORF">I7I51_03413</name>
</gene>
<evidence type="ECO:0008006" key="4">
    <source>
        <dbReference type="Google" id="ProtNLM"/>
    </source>
</evidence>
<dbReference type="GO" id="GO:0000500">
    <property type="term" value="C:RNA polymerase I upstream activating factor complex"/>
    <property type="evidence" value="ECO:0007669"/>
    <property type="project" value="InterPro"/>
</dbReference>
<dbReference type="GO" id="GO:0042790">
    <property type="term" value="P:nucleolar large rRNA transcription by RNA polymerase I"/>
    <property type="evidence" value="ECO:0007669"/>
    <property type="project" value="InterPro"/>
</dbReference>
<dbReference type="EMBL" id="CP069111">
    <property type="protein sequence ID" value="QSS61241.1"/>
    <property type="molecule type" value="Genomic_DNA"/>
</dbReference>
<reference evidence="2" key="1">
    <citation type="submission" date="2021-01" db="EMBL/GenBank/DDBJ databases">
        <title>Chromosome-level genome assembly of a human fungal pathogen reveals clustering of transcriptionally co-regulated genes.</title>
        <authorList>
            <person name="Voorhies M."/>
            <person name="Cohen S."/>
            <person name="Shea T.P."/>
            <person name="Petrus S."/>
            <person name="Munoz J.F."/>
            <person name="Poplawski S."/>
            <person name="Goldman W.E."/>
            <person name="Michael T."/>
            <person name="Cuomo C.A."/>
            <person name="Sil A."/>
            <person name="Beyhan S."/>
        </authorList>
    </citation>
    <scope>NUCLEOTIDE SEQUENCE</scope>
    <source>
        <strain evidence="2">WU24</strain>
    </source>
</reference>
<dbReference type="InterPro" id="IPR039601">
    <property type="entry name" value="Rrn5"/>
</dbReference>
<dbReference type="Proteomes" id="UP000663671">
    <property type="component" value="Chromosome 5"/>
</dbReference>
<dbReference type="GO" id="GO:0000182">
    <property type="term" value="F:rDNA binding"/>
    <property type="evidence" value="ECO:0007669"/>
    <property type="project" value="TreeGrafter"/>
</dbReference>
<dbReference type="GO" id="GO:0001181">
    <property type="term" value="F:RNA polymerase I general transcription initiation factor activity"/>
    <property type="evidence" value="ECO:0007669"/>
    <property type="project" value="TreeGrafter"/>
</dbReference>
<dbReference type="PANTHER" id="PTHR28079">
    <property type="entry name" value="RNA POLYMERASE I-SPECIFIC TRANSCRIPTION INITIATION FACTOR RRN5"/>
    <property type="match status" value="1"/>
</dbReference>
<organism evidence="2 3">
    <name type="scientific">Ajellomyces capsulatus</name>
    <name type="common">Darling's disease fungus</name>
    <name type="synonym">Histoplasma capsulatum</name>
    <dbReference type="NCBI Taxonomy" id="5037"/>
    <lineage>
        <taxon>Eukaryota</taxon>
        <taxon>Fungi</taxon>
        <taxon>Dikarya</taxon>
        <taxon>Ascomycota</taxon>
        <taxon>Pezizomycotina</taxon>
        <taxon>Eurotiomycetes</taxon>
        <taxon>Eurotiomycetidae</taxon>
        <taxon>Onygenales</taxon>
        <taxon>Ajellomycetaceae</taxon>
        <taxon>Histoplasma</taxon>
    </lineage>
</organism>
<dbReference type="InterPro" id="IPR001005">
    <property type="entry name" value="SANT/Myb"/>
</dbReference>
<dbReference type="PANTHER" id="PTHR28079:SF1">
    <property type="entry name" value="RNA POLYMERASE I-SPECIFIC TRANSCRIPTION INITIATION FACTOR RRN5"/>
    <property type="match status" value="1"/>
</dbReference>
<feature type="region of interest" description="Disordered" evidence="1">
    <location>
        <begin position="235"/>
        <end position="256"/>
    </location>
</feature>
<protein>
    <recommendedName>
        <fullName evidence="4">Myb-like domain-containing protein</fullName>
    </recommendedName>
</protein>
<feature type="compositionally biased region" description="Low complexity" evidence="1">
    <location>
        <begin position="44"/>
        <end position="59"/>
    </location>
</feature>
<sequence length="695" mass="79060">MSSTSSIYEPAEEDSSDNDSLSRRIFPNGFTTSSPPLQNLRLASSIELSSPSRPQSSGSTENLQPRRNRSHINRKLPTEGYVKLFNEFTGSAVLGGEGTSKSIFAPSQIGIISWSSHEKEIFFNALERKDKGAIPEIASLLGSKSEMEIRDYLDTLRQGLETQQLKTRYSKTLTLSDIPAAAEISEECCQTLEDNALALSRQEEQTTNAIGKRRYGEMWLVDRHVAAMVEDQLDAERERSDDGGNEEEGNLSPQPSILATSQLLNTANWILLSERIFMNSGNSRIEDNWCHLRAGSETPSLTCEAFADFYALTISLTRRLVHSSIFFAMSRLRSLERGGYQRGKLVRSEDVGAALDVLRMSHNSRQFWIGAPRRHNLKVEEIRHRKGFKPVSLTYDEVEEDLSVEGTRSRGSHASSIAQSVFASENQPNAEDLSDSESSDSEVSNTSSFNNTTSHDDEPLSDPEEQHAASIDQKSSRVEELRLWRQLSQSPPRSLLREYEDSDTGGDNKTTATRPPGNRKTRKDLIDWRDRLLYRSEWEEFGPDIVLLGEELSDNRRKKRRLGWIEEAVFTTGKKAYGIGIYTLIYKYIWVPTYEYADCYHDYECYNTTVHFPSSGYRLFHLPCTIKPVISWHIDRKIHRTIDKDVKSPFLLPVQYTSESHCMFERRTARNNKEPRDTIKLSESRDVIKGVFDRI</sequence>
<accession>A0A8A1M5H3</accession>
<dbReference type="OrthoDB" id="2240312at2759"/>